<dbReference type="Proteomes" id="UP001500571">
    <property type="component" value="Unassembled WGS sequence"/>
</dbReference>
<name>A0ABP5BMH2_9ACTN</name>
<reference evidence="3" key="1">
    <citation type="journal article" date="2019" name="Int. J. Syst. Evol. Microbiol.">
        <title>The Global Catalogue of Microorganisms (GCM) 10K type strain sequencing project: providing services to taxonomists for standard genome sequencing and annotation.</title>
        <authorList>
            <consortium name="The Broad Institute Genomics Platform"/>
            <consortium name="The Broad Institute Genome Sequencing Center for Infectious Disease"/>
            <person name="Wu L."/>
            <person name="Ma J."/>
        </authorList>
    </citation>
    <scope>NUCLEOTIDE SEQUENCE [LARGE SCALE GENOMIC DNA]</scope>
    <source>
        <strain evidence="3">JCM 15309</strain>
    </source>
</reference>
<evidence type="ECO:0000259" key="1">
    <source>
        <dbReference type="Pfam" id="PF07705"/>
    </source>
</evidence>
<dbReference type="Pfam" id="PF07705">
    <property type="entry name" value="CARDB"/>
    <property type="match status" value="1"/>
</dbReference>
<accession>A0ABP5BMH2</accession>
<dbReference type="RefSeq" id="WP_344041684.1">
    <property type="nucleotide sequence ID" value="NZ_BAAAPB010000001.1"/>
</dbReference>
<keyword evidence="3" id="KW-1185">Reference proteome</keyword>
<comment type="caution">
    <text evidence="2">The sequence shown here is derived from an EMBL/GenBank/DDBJ whole genome shotgun (WGS) entry which is preliminary data.</text>
</comment>
<organism evidence="2 3">
    <name type="scientific">Nocardioides panacihumi</name>
    <dbReference type="NCBI Taxonomy" id="400774"/>
    <lineage>
        <taxon>Bacteria</taxon>
        <taxon>Bacillati</taxon>
        <taxon>Actinomycetota</taxon>
        <taxon>Actinomycetes</taxon>
        <taxon>Propionibacteriales</taxon>
        <taxon>Nocardioidaceae</taxon>
        <taxon>Nocardioides</taxon>
    </lineage>
</organism>
<proteinExistence type="predicted"/>
<dbReference type="InterPro" id="IPR013783">
    <property type="entry name" value="Ig-like_fold"/>
</dbReference>
<evidence type="ECO:0000313" key="3">
    <source>
        <dbReference type="Proteomes" id="UP001500571"/>
    </source>
</evidence>
<sequence>MSHTSADRSSAPRLRRRAGSATVALVLIGGLSLVPSAAQAASRPDLRVTALQPSVVRVLRGRSLSVGVTVTSAKARAKASLTDLWLSRDASQDSHDRRLAALSTRVLKAGGRQTLRATVTIPATTATGRWYVVACADAAKRIRESNERNNCRSVALTVVAPTPPTPTPPAPGTFPQQPNPLTAGPTYADMTTPPSLPWLYAYTGNDPTTGTASVLDATGPDGTTYRLAVPAGAVAASTKVTMSALTGLTGLPTGLVAGVRLQPTGLRLLQGATLTITPHTSFAPASATGFRFYDGGQDPGMFPLVSDAGGALVMNISDLATYAVGQSTAAQRTTMLAHPPVRPEGQLLNVIAPLTPPGAAPAGAAPTGADTTAGVSRMALASTTSDLTQLVSAADSYFDQVVRPDLQQATTDDALARKAVNEGLGWAHELSVLGDGDDPRVQEVMSALLSILVNASNQEYTRCVAQHSIPDLGLLLANGRALALLGAQADSDNAWQHYLACGRFKLDFSLDAHSDQYYPAGVTGDTGYDMAQTWRAQPEQSILLLATPYGTFSGTGTIGLANSGFKQINTVQGSSCTLTTTTTLTGVHSGVTDATTSNLGLDLFANALSTGPGVPAAAPADSTFSLSLGVGANPTIDETRTNSGCSSSSSQLNGDSWSLLDHHFALTGGVVSIPRSTQSGATIYSLSSTYEAGTGDVHGGHDKDVTTVTVVHVPQ</sequence>
<evidence type="ECO:0000313" key="2">
    <source>
        <dbReference type="EMBL" id="GAA1947352.1"/>
    </source>
</evidence>
<protein>
    <recommendedName>
        <fullName evidence="1">CARDB domain-containing protein</fullName>
    </recommendedName>
</protein>
<dbReference type="Gene3D" id="2.60.40.10">
    <property type="entry name" value="Immunoglobulins"/>
    <property type="match status" value="1"/>
</dbReference>
<gene>
    <name evidence="2" type="ORF">GCM10009798_03000</name>
</gene>
<dbReference type="InterPro" id="IPR011635">
    <property type="entry name" value="CARDB"/>
</dbReference>
<feature type="domain" description="CARDB" evidence="1">
    <location>
        <begin position="44"/>
        <end position="153"/>
    </location>
</feature>
<dbReference type="EMBL" id="BAAAPB010000001">
    <property type="protein sequence ID" value="GAA1947352.1"/>
    <property type="molecule type" value="Genomic_DNA"/>
</dbReference>